<comment type="subcellular location">
    <subcellularLocation>
        <location evidence="1">Membrane</location>
        <topology evidence="1">Multi-pass membrane protein</topology>
    </subcellularLocation>
</comment>
<feature type="compositionally biased region" description="Acidic residues" evidence="6">
    <location>
        <begin position="179"/>
        <end position="199"/>
    </location>
</feature>
<sequence>MPAMPWDEEDWDNLSWEEKLERIKEWISRNRTQAAGIGLGLAGATIVAAPALITAPAVGALGVLGFGSGGIAGGSLAAGVQAIIGNVAAGSWFASLTSTAMGGYGLAGLTTAVQSAGVCTSAAGIVTAIMNGNGREDDGNTDKAGPPSPKGPKDDGDGSEAEKTPRANQDGHHDKDFDGETALLDDSETSDEESFIQLR</sequence>
<comment type="caution">
    <text evidence="7">The sequence shown here is derived from an EMBL/GenBank/DDBJ whole genome shotgun (WGS) entry which is preliminary data.</text>
</comment>
<dbReference type="Gene3D" id="6.10.110.10">
    <property type="match status" value="1"/>
</dbReference>
<feature type="compositionally biased region" description="Basic and acidic residues" evidence="6">
    <location>
        <begin position="151"/>
        <end position="178"/>
    </location>
</feature>
<evidence type="ECO:0000256" key="2">
    <source>
        <dbReference type="ARBA" id="ARBA00007262"/>
    </source>
</evidence>
<dbReference type="GeneID" id="87875281"/>
<accession>A0AAJ0I2K2</accession>
<evidence type="ECO:0000256" key="4">
    <source>
        <dbReference type="ARBA" id="ARBA00022989"/>
    </source>
</evidence>
<protein>
    <submittedName>
        <fullName evidence="7">Uncharacterized protein</fullName>
    </submittedName>
</protein>
<dbReference type="RefSeq" id="XP_062690088.1">
    <property type="nucleotide sequence ID" value="XM_062837659.1"/>
</dbReference>
<keyword evidence="5" id="KW-0472">Membrane</keyword>
<dbReference type="AlphaFoldDB" id="A0AAJ0I2K2"/>
<evidence type="ECO:0000313" key="8">
    <source>
        <dbReference type="Proteomes" id="UP001285908"/>
    </source>
</evidence>
<feature type="region of interest" description="Disordered" evidence="6">
    <location>
        <begin position="131"/>
        <end position="199"/>
    </location>
</feature>
<dbReference type="Proteomes" id="UP001285908">
    <property type="component" value="Unassembled WGS sequence"/>
</dbReference>
<proteinExistence type="inferred from homology"/>
<reference evidence="7 8" key="1">
    <citation type="journal article" date="2023" name="Mol. Phylogenet. Evol.">
        <title>Genome-scale phylogeny and comparative genomics of the fungal order Sordariales.</title>
        <authorList>
            <person name="Hensen N."/>
            <person name="Bonometti L."/>
            <person name="Westerberg I."/>
            <person name="Brannstrom I.O."/>
            <person name="Guillou S."/>
            <person name="Cros-Aarteil S."/>
            <person name="Calhoun S."/>
            <person name="Haridas S."/>
            <person name="Kuo A."/>
            <person name="Mondo S."/>
            <person name="Pangilinan J."/>
            <person name="Riley R."/>
            <person name="LaButti K."/>
            <person name="Andreopoulos B."/>
            <person name="Lipzen A."/>
            <person name="Chen C."/>
            <person name="Yan M."/>
            <person name="Daum C."/>
            <person name="Ng V."/>
            <person name="Clum A."/>
            <person name="Steindorff A."/>
            <person name="Ohm R.A."/>
            <person name="Martin F."/>
            <person name="Silar P."/>
            <person name="Natvig D.O."/>
            <person name="Lalanne C."/>
            <person name="Gautier V."/>
            <person name="Ament-Velasquez S.L."/>
            <person name="Kruys A."/>
            <person name="Hutchinson M.I."/>
            <person name="Powell A.J."/>
            <person name="Barry K."/>
            <person name="Miller A.N."/>
            <person name="Grigoriev I.V."/>
            <person name="Debuchy R."/>
            <person name="Gladieux P."/>
            <person name="Hiltunen Thoren M."/>
            <person name="Johannesson H."/>
        </authorList>
    </citation>
    <scope>NUCLEOTIDE SEQUENCE [LARGE SCALE GENOMIC DNA]</scope>
    <source>
        <strain evidence="7 8">FGSC 10403</strain>
    </source>
</reference>
<evidence type="ECO:0000256" key="1">
    <source>
        <dbReference type="ARBA" id="ARBA00004141"/>
    </source>
</evidence>
<gene>
    <name evidence="7" type="ORF">B0T23DRAFT_387020</name>
</gene>
<evidence type="ECO:0000256" key="5">
    <source>
        <dbReference type="ARBA" id="ARBA00023136"/>
    </source>
</evidence>
<evidence type="ECO:0000313" key="7">
    <source>
        <dbReference type="EMBL" id="KAK3487961.1"/>
    </source>
</evidence>
<organism evidence="7 8">
    <name type="scientific">Neurospora hispaniola</name>
    <dbReference type="NCBI Taxonomy" id="588809"/>
    <lineage>
        <taxon>Eukaryota</taxon>
        <taxon>Fungi</taxon>
        <taxon>Dikarya</taxon>
        <taxon>Ascomycota</taxon>
        <taxon>Pezizomycotina</taxon>
        <taxon>Sordariomycetes</taxon>
        <taxon>Sordariomycetidae</taxon>
        <taxon>Sordariales</taxon>
        <taxon>Sordariaceae</taxon>
        <taxon>Neurospora</taxon>
    </lineage>
</organism>
<dbReference type="PANTHER" id="PTHR16932">
    <property type="entry name" value="INTERFERON ALPHA-INDUCIBLE PROTEIN 27"/>
    <property type="match status" value="1"/>
</dbReference>
<dbReference type="GO" id="GO:0016020">
    <property type="term" value="C:membrane"/>
    <property type="evidence" value="ECO:0007669"/>
    <property type="project" value="UniProtKB-SubCell"/>
</dbReference>
<dbReference type="PANTHER" id="PTHR16932:SF18">
    <property type="entry name" value="INTERFERON, ALPHA-INDUCIBLE PROTEIN 27-LIKE 2"/>
    <property type="match status" value="1"/>
</dbReference>
<evidence type="ECO:0000256" key="6">
    <source>
        <dbReference type="SAM" id="MobiDB-lite"/>
    </source>
</evidence>
<dbReference type="EMBL" id="JAULSX010000007">
    <property type="protein sequence ID" value="KAK3487961.1"/>
    <property type="molecule type" value="Genomic_DNA"/>
</dbReference>
<dbReference type="InterPro" id="IPR009311">
    <property type="entry name" value="IFI6/IFI27-like"/>
</dbReference>
<dbReference type="InterPro" id="IPR038213">
    <property type="entry name" value="IFI6/IFI27-like_sf"/>
</dbReference>
<keyword evidence="8" id="KW-1185">Reference proteome</keyword>
<keyword evidence="3" id="KW-0812">Transmembrane</keyword>
<keyword evidence="4" id="KW-1133">Transmembrane helix</keyword>
<evidence type="ECO:0000256" key="3">
    <source>
        <dbReference type="ARBA" id="ARBA00022692"/>
    </source>
</evidence>
<comment type="similarity">
    <text evidence="2">Belongs to the IFI6/IFI27 family.</text>
</comment>
<name>A0AAJ0I2K2_9PEZI</name>